<dbReference type="AlphaFoldDB" id="A0A1Z4N012"/>
<dbReference type="EMBL" id="AP018248">
    <property type="protein sequence ID" value="BAY99053.1"/>
    <property type="molecule type" value="Genomic_DNA"/>
</dbReference>
<reference evidence="2 3" key="1">
    <citation type="submission" date="2017-06" db="EMBL/GenBank/DDBJ databases">
        <title>Genome sequencing of cyanobaciteial culture collection at National Institute for Environmental Studies (NIES).</title>
        <authorList>
            <person name="Hirose Y."/>
            <person name="Shimura Y."/>
            <person name="Fujisawa T."/>
            <person name="Nakamura Y."/>
            <person name="Kawachi M."/>
        </authorList>
    </citation>
    <scope>NUCLEOTIDE SEQUENCE [LARGE SCALE GENOMIC DNA]</scope>
    <source>
        <strain evidence="2 3">NIES-37</strain>
    </source>
</reference>
<accession>A0A1Z4N012</accession>
<feature type="transmembrane region" description="Helical" evidence="1">
    <location>
        <begin position="119"/>
        <end position="146"/>
    </location>
</feature>
<gene>
    <name evidence="2" type="ORF">NIES37_30320</name>
</gene>
<dbReference type="KEGG" id="ttq:NIES37_30320"/>
<dbReference type="Proteomes" id="UP000218785">
    <property type="component" value="Chromosome"/>
</dbReference>
<organism evidence="2 3">
    <name type="scientific">Tolypothrix tenuis PCC 7101</name>
    <dbReference type="NCBI Taxonomy" id="231146"/>
    <lineage>
        <taxon>Bacteria</taxon>
        <taxon>Bacillati</taxon>
        <taxon>Cyanobacteriota</taxon>
        <taxon>Cyanophyceae</taxon>
        <taxon>Nostocales</taxon>
        <taxon>Tolypothrichaceae</taxon>
        <taxon>Tolypothrix</taxon>
    </lineage>
</organism>
<name>A0A1Z4N012_9CYAN</name>
<keyword evidence="1" id="KW-0812">Transmembrane</keyword>
<evidence type="ECO:0000256" key="1">
    <source>
        <dbReference type="SAM" id="Phobius"/>
    </source>
</evidence>
<sequence length="154" mass="17740">MATKKLEALITKTVKKVIKKELGKLKKDNLVIASNQTSNTLAEIEKVKNDNLALASNQAHNTLDRFVAKVDNWQAKDSNEEIIDEIYTNGYLSLPSKEDAELECKLRELKFKQELRKDWILFLLKDVIVYSATIIFIFAVAGFYLFTLITHQRY</sequence>
<proteinExistence type="predicted"/>
<dbReference type="RefSeq" id="WP_190445812.1">
    <property type="nucleotide sequence ID" value="NZ_CAWNJS010000001.1"/>
</dbReference>
<keyword evidence="3" id="KW-1185">Reference proteome</keyword>
<protein>
    <submittedName>
        <fullName evidence="2">Uncharacterized protein</fullName>
    </submittedName>
</protein>
<keyword evidence="1" id="KW-0472">Membrane</keyword>
<keyword evidence="1" id="KW-1133">Transmembrane helix</keyword>
<evidence type="ECO:0000313" key="3">
    <source>
        <dbReference type="Proteomes" id="UP000218785"/>
    </source>
</evidence>
<evidence type="ECO:0000313" key="2">
    <source>
        <dbReference type="EMBL" id="BAY99053.1"/>
    </source>
</evidence>